<dbReference type="AlphaFoldDB" id="K0TLB3"/>
<feature type="transmembrane region" description="Helical" evidence="2">
    <location>
        <begin position="374"/>
        <end position="397"/>
    </location>
</feature>
<dbReference type="Proteomes" id="UP000266841">
    <property type="component" value="Unassembled WGS sequence"/>
</dbReference>
<dbReference type="GO" id="GO:0080120">
    <property type="term" value="P:CAAX-box protein maturation"/>
    <property type="evidence" value="ECO:0007669"/>
    <property type="project" value="UniProtKB-ARBA"/>
</dbReference>
<keyword evidence="5" id="KW-1185">Reference proteome</keyword>
<sequence length="580" mass="63985">MPLAPSTGALRSAPIRASSMARASAAAMIIMGWCLNLGPRRRAGSLSESTARSHAVYAVTELQNGRRPGDPSHPKSRSSSAAGSSAAAAAAQAGKGETARRRRDGMHAAGMMRRIAALSVLFAGCADGFRSGLPSPLPSTRRRQSSSSIRYRYAIVTRNDHSTPRYHHASRRKRLGSTSSNEDDRLEQQSKSDSSVVRSRPSWALPWMPDWLVTLRPRTQFVVGLGMYIFHLRFLTQYGIAFPVQLIPNDEGWFQSIGLDSLAGMLSFAGLVWLRKASVEHSESSTEGATIAVPPLWTGPKGAEAPWSLGSRRKRRRKSDGDEEKVDHPRSSSIIAMVLLTFGYFSTGRFSLFFENILYAAAGYGFPLTVPMHRSLVVLLGHLAWVVVGSAILAFVLSPKPFFGGGLEPASEGRAKRRPRRWYTNRWDTYWLWWTMGGYFVSAWLFNISDFVNQIVLPPYLFAQQAEGVVSQLINPENNDFMASLVGYIAPCLSAPWWEEVLYRGYLLPALGLFMGFWPSVFVSGVLFSAHHLSVMGAIPLAVLGWLWAALYAKSGNILVTILIHGMWNSRVFLGSWLGL</sequence>
<feature type="transmembrane region" description="Helical" evidence="2">
    <location>
        <begin position="253"/>
        <end position="274"/>
    </location>
</feature>
<keyword evidence="2" id="KW-0812">Transmembrane</keyword>
<feature type="transmembrane region" description="Helical" evidence="2">
    <location>
        <begin position="430"/>
        <end position="449"/>
    </location>
</feature>
<dbReference type="InterPro" id="IPR003675">
    <property type="entry name" value="Rce1/LyrA-like_dom"/>
</dbReference>
<feature type="domain" description="CAAX prenyl protease 2/Lysostaphin resistance protein A-like" evidence="3">
    <location>
        <begin position="485"/>
        <end position="570"/>
    </location>
</feature>
<reference evidence="4 5" key="1">
    <citation type="journal article" date="2012" name="Genome Biol.">
        <title>Genome and low-iron response of an oceanic diatom adapted to chronic iron limitation.</title>
        <authorList>
            <person name="Lommer M."/>
            <person name="Specht M."/>
            <person name="Roy A.S."/>
            <person name="Kraemer L."/>
            <person name="Andreson R."/>
            <person name="Gutowska M.A."/>
            <person name="Wolf J."/>
            <person name="Bergner S.V."/>
            <person name="Schilhabel M.B."/>
            <person name="Klostermeier U.C."/>
            <person name="Beiko R.G."/>
            <person name="Rosenstiel P."/>
            <person name="Hippler M."/>
            <person name="Laroche J."/>
        </authorList>
    </citation>
    <scope>NUCLEOTIDE SEQUENCE [LARGE SCALE GENOMIC DNA]</scope>
    <source>
        <strain evidence="4 5">CCMP1005</strain>
    </source>
</reference>
<dbReference type="OrthoDB" id="361580at2759"/>
<dbReference type="Pfam" id="PF02517">
    <property type="entry name" value="Rce1-like"/>
    <property type="match status" value="1"/>
</dbReference>
<protein>
    <recommendedName>
        <fullName evidence="3">CAAX prenyl protease 2/Lysostaphin resistance protein A-like domain-containing protein</fullName>
    </recommendedName>
</protein>
<proteinExistence type="predicted"/>
<feature type="transmembrane region" description="Helical" evidence="2">
    <location>
        <begin position="481"/>
        <end position="498"/>
    </location>
</feature>
<feature type="transmembrane region" description="Helical" evidence="2">
    <location>
        <begin position="334"/>
        <end position="354"/>
    </location>
</feature>
<dbReference type="PANTHER" id="PTHR43592:SF15">
    <property type="entry name" value="CAAX AMINO TERMINAL PROTEASE FAMILY PROTEIN"/>
    <property type="match status" value="1"/>
</dbReference>
<evidence type="ECO:0000313" key="4">
    <source>
        <dbReference type="EMBL" id="EJK75171.1"/>
    </source>
</evidence>
<dbReference type="EMBL" id="AGNL01003096">
    <property type="protein sequence ID" value="EJK75171.1"/>
    <property type="molecule type" value="Genomic_DNA"/>
</dbReference>
<keyword evidence="2" id="KW-0472">Membrane</keyword>
<dbReference type="eggNOG" id="ENOG502QR9S">
    <property type="taxonomic scope" value="Eukaryota"/>
</dbReference>
<evidence type="ECO:0000256" key="1">
    <source>
        <dbReference type="SAM" id="MobiDB-lite"/>
    </source>
</evidence>
<evidence type="ECO:0000313" key="5">
    <source>
        <dbReference type="Proteomes" id="UP000266841"/>
    </source>
</evidence>
<feature type="transmembrane region" description="Helical" evidence="2">
    <location>
        <begin position="221"/>
        <end position="241"/>
    </location>
</feature>
<evidence type="ECO:0000256" key="2">
    <source>
        <dbReference type="SAM" id="Phobius"/>
    </source>
</evidence>
<gene>
    <name evidence="4" type="ORF">THAOC_03116</name>
</gene>
<evidence type="ECO:0000259" key="3">
    <source>
        <dbReference type="Pfam" id="PF02517"/>
    </source>
</evidence>
<organism evidence="4 5">
    <name type="scientific">Thalassiosira oceanica</name>
    <name type="common">Marine diatom</name>
    <dbReference type="NCBI Taxonomy" id="159749"/>
    <lineage>
        <taxon>Eukaryota</taxon>
        <taxon>Sar</taxon>
        <taxon>Stramenopiles</taxon>
        <taxon>Ochrophyta</taxon>
        <taxon>Bacillariophyta</taxon>
        <taxon>Coscinodiscophyceae</taxon>
        <taxon>Thalassiosirophycidae</taxon>
        <taxon>Thalassiosirales</taxon>
        <taxon>Thalassiosiraceae</taxon>
        <taxon>Thalassiosira</taxon>
    </lineage>
</organism>
<feature type="region of interest" description="Disordered" evidence="1">
    <location>
        <begin position="60"/>
        <end position="105"/>
    </location>
</feature>
<dbReference type="GO" id="GO:0004175">
    <property type="term" value="F:endopeptidase activity"/>
    <property type="evidence" value="ECO:0007669"/>
    <property type="project" value="UniProtKB-ARBA"/>
</dbReference>
<feature type="compositionally biased region" description="Basic residues" evidence="1">
    <location>
        <begin position="164"/>
        <end position="175"/>
    </location>
</feature>
<keyword evidence="2" id="KW-1133">Transmembrane helix</keyword>
<dbReference type="PANTHER" id="PTHR43592">
    <property type="entry name" value="CAAX AMINO TERMINAL PROTEASE"/>
    <property type="match status" value="1"/>
</dbReference>
<feature type="region of interest" description="Disordered" evidence="1">
    <location>
        <begin position="302"/>
        <end position="327"/>
    </location>
</feature>
<name>K0TLB3_THAOC</name>
<feature type="transmembrane region" description="Helical" evidence="2">
    <location>
        <begin position="20"/>
        <end position="38"/>
    </location>
</feature>
<feature type="compositionally biased region" description="Low complexity" evidence="1">
    <location>
        <begin position="77"/>
        <end position="93"/>
    </location>
</feature>
<comment type="caution">
    <text evidence="4">The sequence shown here is derived from an EMBL/GenBank/DDBJ whole genome shotgun (WGS) entry which is preliminary data.</text>
</comment>
<feature type="transmembrane region" description="Helical" evidence="2">
    <location>
        <begin position="505"/>
        <end position="527"/>
    </location>
</feature>
<accession>K0TLB3</accession>
<feature type="region of interest" description="Disordered" evidence="1">
    <location>
        <begin position="162"/>
        <end position="197"/>
    </location>
</feature>